<dbReference type="Proteomes" id="UP000542742">
    <property type="component" value="Unassembled WGS sequence"/>
</dbReference>
<organism evidence="1 2">
    <name type="scientific">Paractinoplanes abujensis</name>
    <dbReference type="NCBI Taxonomy" id="882441"/>
    <lineage>
        <taxon>Bacteria</taxon>
        <taxon>Bacillati</taxon>
        <taxon>Actinomycetota</taxon>
        <taxon>Actinomycetes</taxon>
        <taxon>Micromonosporales</taxon>
        <taxon>Micromonosporaceae</taxon>
        <taxon>Paractinoplanes</taxon>
    </lineage>
</organism>
<accession>A0A7W7CRS5</accession>
<keyword evidence="2" id="KW-1185">Reference proteome</keyword>
<reference evidence="1 2" key="1">
    <citation type="submission" date="2020-08" db="EMBL/GenBank/DDBJ databases">
        <title>Sequencing the genomes of 1000 actinobacteria strains.</title>
        <authorList>
            <person name="Klenk H.-P."/>
        </authorList>
    </citation>
    <scope>NUCLEOTIDE SEQUENCE [LARGE SCALE GENOMIC DNA]</scope>
    <source>
        <strain evidence="1 2">DSM 45518</strain>
    </source>
</reference>
<dbReference type="AlphaFoldDB" id="A0A7W7CRS5"/>
<evidence type="ECO:0000313" key="1">
    <source>
        <dbReference type="EMBL" id="MBB4693526.1"/>
    </source>
</evidence>
<name>A0A7W7CRS5_9ACTN</name>
<comment type="caution">
    <text evidence="1">The sequence shown here is derived from an EMBL/GenBank/DDBJ whole genome shotgun (WGS) entry which is preliminary data.</text>
</comment>
<protein>
    <submittedName>
        <fullName evidence="1">Uncharacterized protein</fullName>
    </submittedName>
</protein>
<sequence>MTAKVRTLTGTVTAGAEHQCLLLEGYLLVGGDRAVIRAGARLTVTGRVVPDLVTTCQQGIPLVVTSVRSATE</sequence>
<gene>
    <name evidence="1" type="ORF">BKA14_003674</name>
</gene>
<evidence type="ECO:0000313" key="2">
    <source>
        <dbReference type="Proteomes" id="UP000542742"/>
    </source>
</evidence>
<proteinExistence type="predicted"/>
<dbReference type="EMBL" id="JACHMF010000001">
    <property type="protein sequence ID" value="MBB4693526.1"/>
    <property type="molecule type" value="Genomic_DNA"/>
</dbReference>